<evidence type="ECO:0000256" key="8">
    <source>
        <dbReference type="RuleBase" id="RU363105"/>
    </source>
</evidence>
<name>A0ABN6USV2_9SPIR</name>
<keyword evidence="4 8" id="KW-0472">Membrane</keyword>
<evidence type="ECO:0000256" key="1">
    <source>
        <dbReference type="ARBA" id="ARBA00003932"/>
    </source>
</evidence>
<evidence type="ECO:0000256" key="3">
    <source>
        <dbReference type="ARBA" id="ARBA00022729"/>
    </source>
</evidence>
<keyword evidence="10" id="KW-1185">Reference proteome</keyword>
<comment type="function">
    <text evidence="1 8">The Vlp and Vsp proteins are antigenically distinct proteins, only one vlp or vsp gene is transcriptionally active at any one time. Switching between these genes is a mechanism of host immune response evasion.</text>
</comment>
<keyword evidence="9" id="KW-0614">Plasmid</keyword>
<evidence type="ECO:0000256" key="2">
    <source>
        <dbReference type="ARBA" id="ARBA00004459"/>
    </source>
</evidence>
<gene>
    <name evidence="9" type="ORF">BOFE_09930</name>
</gene>
<dbReference type="RefSeq" id="WP_281862338.1">
    <property type="nucleotide sequence ID" value="NZ_AP027072.1"/>
</dbReference>
<sequence length="61" mass="6743">MLELNFNKVYDTVQGTKTAFEKIVSDMKSENNPNASAIEIVINRLVGETLNKIIDGAKTTN</sequence>
<evidence type="ECO:0000256" key="5">
    <source>
        <dbReference type="ARBA" id="ARBA00023139"/>
    </source>
</evidence>
<evidence type="ECO:0000256" key="4">
    <source>
        <dbReference type="ARBA" id="ARBA00023136"/>
    </source>
</evidence>
<keyword evidence="6 8" id="KW-0998">Cell outer membrane</keyword>
<comment type="subcellular location">
    <subcellularLocation>
        <location evidence="2 8">Cell outer membrane</location>
        <topology evidence="2 8">Lipid-anchor</topology>
    </subcellularLocation>
</comment>
<evidence type="ECO:0000313" key="10">
    <source>
        <dbReference type="Proteomes" id="UP001317516"/>
    </source>
</evidence>
<dbReference type="InterPro" id="IPR000680">
    <property type="entry name" value="Borrelia_lipo"/>
</dbReference>
<evidence type="ECO:0000313" key="9">
    <source>
        <dbReference type="EMBL" id="BDU63453.1"/>
    </source>
</evidence>
<reference evidence="9 10" key="1">
    <citation type="submission" date="2022-11" db="EMBL/GenBank/DDBJ databases">
        <title>Genome sequence of clinical isolate of the human pathogenic Borrelia fainii.</title>
        <authorList>
            <person name="Itokawa K."/>
            <person name="Sato K."/>
            <person name="Qiu Y."/>
        </authorList>
    </citation>
    <scope>NUCLEOTIDE SEQUENCE [LARGE SCALE GENOMIC DNA]</scope>
    <source>
        <strain evidence="9 10">Qtaro</strain>
        <plasmid evidence="9 10">p59</plasmid>
    </source>
</reference>
<keyword evidence="7 8" id="KW-0449">Lipoprotein</keyword>
<dbReference type="EMBL" id="AP027072">
    <property type="protein sequence ID" value="BDU63453.1"/>
    <property type="molecule type" value="Genomic_DNA"/>
</dbReference>
<dbReference type="Pfam" id="PF00921">
    <property type="entry name" value="Lipoprotein_2"/>
    <property type="match status" value="1"/>
</dbReference>
<evidence type="ECO:0000256" key="6">
    <source>
        <dbReference type="ARBA" id="ARBA00023237"/>
    </source>
</evidence>
<organism evidence="9 10">
    <name type="scientific">Candidatus Borrelia fainii</name>
    <dbReference type="NCBI Taxonomy" id="2518322"/>
    <lineage>
        <taxon>Bacteria</taxon>
        <taxon>Pseudomonadati</taxon>
        <taxon>Spirochaetota</taxon>
        <taxon>Spirochaetia</taxon>
        <taxon>Spirochaetales</taxon>
        <taxon>Borreliaceae</taxon>
        <taxon>Borrelia</taxon>
    </lineage>
</organism>
<dbReference type="SUPFAM" id="SSF74748">
    <property type="entry name" value="Variable surface antigen VlsE"/>
    <property type="match status" value="1"/>
</dbReference>
<dbReference type="Proteomes" id="UP001317516">
    <property type="component" value="Plasmid p59"/>
</dbReference>
<evidence type="ECO:0000256" key="7">
    <source>
        <dbReference type="ARBA" id="ARBA00023288"/>
    </source>
</evidence>
<protein>
    <recommendedName>
        <fullName evidence="8">Variable large protein</fullName>
    </recommendedName>
</protein>
<geneLocation type="plasmid" evidence="9 10">
    <name>p59</name>
</geneLocation>
<proteinExistence type="predicted"/>
<accession>A0ABN6USV2</accession>
<keyword evidence="3" id="KW-0732">Signal</keyword>
<keyword evidence="5 8" id="KW-0564">Palmitate</keyword>